<comment type="caution">
    <text evidence="2">The sequence shown here is derived from an EMBL/GenBank/DDBJ whole genome shotgun (WGS) entry which is preliminary data.</text>
</comment>
<accession>A0A062XXT0</accession>
<name>A0A062XXT0_9BACT</name>
<evidence type="ECO:0000256" key="1">
    <source>
        <dbReference type="ARBA" id="ARBA00006484"/>
    </source>
</evidence>
<dbReference type="SUPFAM" id="SSF51735">
    <property type="entry name" value="NAD(P)-binding Rossmann-fold domains"/>
    <property type="match status" value="1"/>
</dbReference>
<dbReference type="InterPro" id="IPR050259">
    <property type="entry name" value="SDR"/>
</dbReference>
<sequence>MDLGLAGVSVLVGGASSGLGFACAKAFLAEGALVTIVSRGGEKLASARESLEREAPGRVHAVASDLSQPGGATRAYEEAASRFGPPLVVVANGGGPPALPAANATTADFSRAHELLLQPVVELVQAALPAMKSTGWGRVIAITSVSARQPEVGLVLSSSLRAAVWGYLKTLAREEAGSGVTFNSVCPGYTATERLQVLAAHVAQRDGMAVEEVFRRWVAGTPVGRLGKPEEIAAAVVFLASKPAAFINGVALAVDGGASLGLL</sequence>
<dbReference type="Gene3D" id="3.40.50.720">
    <property type="entry name" value="NAD(P)-binding Rossmann-like Domain"/>
    <property type="match status" value="1"/>
</dbReference>
<protein>
    <recommendedName>
        <fullName evidence="4">SDR family oxidoreductase</fullName>
    </recommendedName>
</protein>
<evidence type="ECO:0008006" key="4">
    <source>
        <dbReference type="Google" id="ProtNLM"/>
    </source>
</evidence>
<dbReference type="PANTHER" id="PTHR42879:SF6">
    <property type="entry name" value="NADPH-DEPENDENT REDUCTASE BACG"/>
    <property type="match status" value="1"/>
</dbReference>
<organism evidence="2 3">
    <name type="scientific">Thermoanaerobaculum aquaticum</name>
    <dbReference type="NCBI Taxonomy" id="1312852"/>
    <lineage>
        <taxon>Bacteria</taxon>
        <taxon>Pseudomonadati</taxon>
        <taxon>Acidobacteriota</taxon>
        <taxon>Thermoanaerobaculia</taxon>
        <taxon>Thermoanaerobaculales</taxon>
        <taxon>Thermoanaerobaculaceae</taxon>
        <taxon>Thermoanaerobaculum</taxon>
    </lineage>
</organism>
<dbReference type="PRINTS" id="PR00081">
    <property type="entry name" value="GDHRDH"/>
</dbReference>
<dbReference type="AlphaFoldDB" id="A0A062XXT0"/>
<comment type="similarity">
    <text evidence="1">Belongs to the short-chain dehydrogenases/reductases (SDR) family.</text>
</comment>
<dbReference type="OrthoDB" id="9803333at2"/>
<dbReference type="InterPro" id="IPR002347">
    <property type="entry name" value="SDR_fam"/>
</dbReference>
<gene>
    <name evidence="2" type="ORF">EG19_09275</name>
</gene>
<evidence type="ECO:0000313" key="2">
    <source>
        <dbReference type="EMBL" id="KDA52881.1"/>
    </source>
</evidence>
<proteinExistence type="inferred from homology"/>
<evidence type="ECO:0000313" key="3">
    <source>
        <dbReference type="Proteomes" id="UP000027284"/>
    </source>
</evidence>
<dbReference type="PANTHER" id="PTHR42879">
    <property type="entry name" value="3-OXOACYL-(ACYL-CARRIER-PROTEIN) REDUCTASE"/>
    <property type="match status" value="1"/>
</dbReference>
<keyword evidence="3" id="KW-1185">Reference proteome</keyword>
<dbReference type="Pfam" id="PF13561">
    <property type="entry name" value="adh_short_C2"/>
    <property type="match status" value="1"/>
</dbReference>
<dbReference type="Proteomes" id="UP000027284">
    <property type="component" value="Unassembled WGS sequence"/>
</dbReference>
<dbReference type="RefSeq" id="WP_038050540.1">
    <property type="nucleotide sequence ID" value="NZ_JMFG01000040.1"/>
</dbReference>
<dbReference type="EMBL" id="JMFG01000040">
    <property type="protein sequence ID" value="KDA52881.1"/>
    <property type="molecule type" value="Genomic_DNA"/>
</dbReference>
<dbReference type="InterPro" id="IPR036291">
    <property type="entry name" value="NAD(P)-bd_dom_sf"/>
</dbReference>
<reference evidence="2 3" key="1">
    <citation type="submission" date="2014-04" db="EMBL/GenBank/DDBJ databases">
        <title>The Genome Sequence of Thermoanaerobaculum aquaticum MP-01, The First Cultivated Group 23 Acidobacterium.</title>
        <authorList>
            <person name="Stamps B.W."/>
            <person name="Losey N.A."/>
            <person name="Lawson P.A."/>
            <person name="Stevenson B.S."/>
        </authorList>
    </citation>
    <scope>NUCLEOTIDE SEQUENCE [LARGE SCALE GENOMIC DNA]</scope>
    <source>
        <strain evidence="2 3">MP-01</strain>
    </source>
</reference>
<dbReference type="STRING" id="1312852.EG19_09275"/>